<accession>A0A1C7FEU1</accession>
<feature type="domain" description="Fe-containing alcohol dehydrogenase-like C-terminal" evidence="5">
    <location>
        <begin position="187"/>
        <end position="360"/>
    </location>
</feature>
<evidence type="ECO:0000313" key="6">
    <source>
        <dbReference type="EMBL" id="ANU38441.1"/>
    </source>
</evidence>
<proteinExistence type="inferred from homology"/>
<dbReference type="Gene3D" id="3.40.50.1970">
    <property type="match status" value="1"/>
</dbReference>
<keyword evidence="3 6" id="KW-0560">Oxidoreductase</keyword>
<dbReference type="SUPFAM" id="SSF56796">
    <property type="entry name" value="Dehydroquinate synthase-like"/>
    <property type="match status" value="1"/>
</dbReference>
<dbReference type="EMBL" id="CP016415">
    <property type="protein sequence ID" value="ANU38441.1"/>
    <property type="molecule type" value="Genomic_DNA"/>
</dbReference>
<dbReference type="GO" id="GO:0005829">
    <property type="term" value="C:cytosol"/>
    <property type="evidence" value="ECO:0007669"/>
    <property type="project" value="TreeGrafter"/>
</dbReference>
<evidence type="ECO:0000313" key="7">
    <source>
        <dbReference type="Proteomes" id="UP000092528"/>
    </source>
</evidence>
<dbReference type="Proteomes" id="UP000092528">
    <property type="component" value="Chromosome 2"/>
</dbReference>
<comment type="cofactor">
    <cofactor evidence="1">
        <name>Fe cation</name>
        <dbReference type="ChEBI" id="CHEBI:24875"/>
    </cofactor>
</comment>
<protein>
    <submittedName>
        <fullName evidence="6">Alcohol dehydrogenase YqhD</fullName>
        <ecNumber evidence="6">1.1.-.-</ecNumber>
    </submittedName>
</protein>
<dbReference type="InterPro" id="IPR056798">
    <property type="entry name" value="ADH_Fe_C"/>
</dbReference>
<dbReference type="GO" id="GO:1990362">
    <property type="term" value="F:butanol dehydrogenase (NAD+) activity"/>
    <property type="evidence" value="ECO:0007669"/>
    <property type="project" value="InterPro"/>
</dbReference>
<dbReference type="FunFam" id="3.40.50.1970:FF:000003">
    <property type="entry name" value="Alcohol dehydrogenase, iron-containing"/>
    <property type="match status" value="1"/>
</dbReference>
<evidence type="ECO:0000256" key="2">
    <source>
        <dbReference type="ARBA" id="ARBA00007358"/>
    </source>
</evidence>
<sequence length="384" mass="41910">MSMQFTYLNPTKIFFGQGQIAAIASSIPTTTKVLVVYGGGSIKANGVYQQVAAALENHQWCEFSGVEANPTKETLDKAVAIVKEQAIEMILAVGGGSVIDGCKYIAAASHYDGDGWDILTGQHQVSSATLLGAVLTLPATGSESNSGAVITKAATQDKLAFLSPFVQPQFAVMDPDVMKSLPERQLINGLVDAWVHVCEQYLTYNHGHMVQDGYAEVLLRNLLTLASQYDQRDNDQWRENLMWTANQALNGLIGSGVPHDWATHMIGHELTALWHVDHARSLAIVQPSLLRNQIELKRGKLEQMGREVFRLDSGEQLAERTIDAIEGFYHSLNVPTKLTEHNGDKAAAINLVLEQLEKHGMVALGETQAIDLTQSRVILENAIA</sequence>
<dbReference type="Pfam" id="PF00465">
    <property type="entry name" value="Fe-ADH"/>
    <property type="match status" value="1"/>
</dbReference>
<dbReference type="GO" id="GO:0008106">
    <property type="term" value="F:alcohol dehydrogenase (NADP+) activity"/>
    <property type="evidence" value="ECO:0007669"/>
    <property type="project" value="TreeGrafter"/>
</dbReference>
<dbReference type="AlphaFoldDB" id="A0A1C7FEU1"/>
<feature type="domain" description="Alcohol dehydrogenase iron-type/glycerol dehydrogenase GldA" evidence="4">
    <location>
        <begin position="10"/>
        <end position="175"/>
    </location>
</feature>
<dbReference type="InterPro" id="IPR044731">
    <property type="entry name" value="BDH-like"/>
</dbReference>
<dbReference type="EC" id="1.1.-.-" evidence="6"/>
<keyword evidence="7" id="KW-1185">Reference proteome</keyword>
<reference evidence="6 7" key="1">
    <citation type="submission" date="2016-07" db="EMBL/GenBank/DDBJ databases">
        <title>Genome sequencing of Vibrio scophthalmi strain VS-05, an isolated from Paralichthys olivaceus.</title>
        <authorList>
            <person name="Han H.-J."/>
        </authorList>
    </citation>
    <scope>NUCLEOTIDE SEQUENCE [LARGE SCALE GENOMIC DNA]</scope>
    <source>
        <strain evidence="6 7">VS-05</strain>
    </source>
</reference>
<evidence type="ECO:0000259" key="5">
    <source>
        <dbReference type="Pfam" id="PF25137"/>
    </source>
</evidence>
<dbReference type="GO" id="GO:1990002">
    <property type="term" value="F:methylglyoxal reductase (NADPH) (acetol producing) activity"/>
    <property type="evidence" value="ECO:0007669"/>
    <property type="project" value="TreeGrafter"/>
</dbReference>
<dbReference type="CDD" id="cd08187">
    <property type="entry name" value="BDH"/>
    <property type="match status" value="1"/>
</dbReference>
<comment type="similarity">
    <text evidence="2">Belongs to the iron-containing alcohol dehydrogenase family.</text>
</comment>
<dbReference type="Pfam" id="PF25137">
    <property type="entry name" value="ADH_Fe_C"/>
    <property type="match status" value="1"/>
</dbReference>
<organism evidence="6 7">
    <name type="scientific">Vibrio scophthalmi</name>
    <dbReference type="NCBI Taxonomy" id="45658"/>
    <lineage>
        <taxon>Bacteria</taxon>
        <taxon>Pseudomonadati</taxon>
        <taxon>Pseudomonadota</taxon>
        <taxon>Gammaproteobacteria</taxon>
        <taxon>Vibrionales</taxon>
        <taxon>Vibrionaceae</taxon>
        <taxon>Vibrio</taxon>
    </lineage>
</organism>
<name>A0A1C7FEU1_9VIBR</name>
<gene>
    <name evidence="6" type="primary">yqhD</name>
    <name evidence="6" type="ORF">VSVS05_03403</name>
</gene>
<evidence type="ECO:0000259" key="4">
    <source>
        <dbReference type="Pfam" id="PF00465"/>
    </source>
</evidence>
<evidence type="ECO:0000256" key="1">
    <source>
        <dbReference type="ARBA" id="ARBA00001962"/>
    </source>
</evidence>
<evidence type="ECO:0000256" key="3">
    <source>
        <dbReference type="ARBA" id="ARBA00023002"/>
    </source>
</evidence>
<dbReference type="InterPro" id="IPR001670">
    <property type="entry name" value="ADH_Fe/GldA"/>
</dbReference>
<dbReference type="GO" id="GO:0046872">
    <property type="term" value="F:metal ion binding"/>
    <property type="evidence" value="ECO:0007669"/>
    <property type="project" value="InterPro"/>
</dbReference>
<dbReference type="PANTHER" id="PTHR43633:SF1">
    <property type="entry name" value="ALCOHOL DEHYDROGENASE YQHD"/>
    <property type="match status" value="1"/>
</dbReference>
<dbReference type="PANTHER" id="PTHR43633">
    <property type="entry name" value="ALCOHOL DEHYDROGENASE YQHD"/>
    <property type="match status" value="1"/>
</dbReference>
<dbReference type="PATRIC" id="fig|45658.7.peg.3363"/>
<dbReference type="Gene3D" id="1.20.1090.10">
    <property type="entry name" value="Dehydroquinate synthase-like - alpha domain"/>
    <property type="match status" value="1"/>
</dbReference>
<dbReference type="STRING" id="45658.VSVS12_03855"/>